<keyword evidence="2" id="KW-1185">Reference proteome</keyword>
<gene>
    <name evidence="1" type="ORF">WMG39_10300</name>
</gene>
<dbReference type="EMBL" id="JBBLXS010000105">
    <property type="protein sequence ID" value="MEK0185251.1"/>
    <property type="molecule type" value="Genomic_DNA"/>
</dbReference>
<protein>
    <submittedName>
        <fullName evidence="1">Uncharacterized protein</fullName>
    </submittedName>
</protein>
<dbReference type="Proteomes" id="UP001384579">
    <property type="component" value="Unassembled WGS sequence"/>
</dbReference>
<evidence type="ECO:0000313" key="2">
    <source>
        <dbReference type="Proteomes" id="UP001384579"/>
    </source>
</evidence>
<sequence>MPILPKYFPNFIGSGPSTPINFLTKPGKIEPDLAVPTRGRPAATAIDIGVGNADTTEV</sequence>
<comment type="caution">
    <text evidence="1">The sequence shown here is derived from an EMBL/GenBank/DDBJ whole genome shotgun (WGS) entry which is preliminary data.</text>
</comment>
<dbReference type="RefSeq" id="WP_340541438.1">
    <property type="nucleotide sequence ID" value="NZ_JBBLXS010000105.1"/>
</dbReference>
<organism evidence="1 2">
    <name type="scientific">Microcoleus anatoxicus PTRS2</name>
    <dbReference type="NCBI Taxonomy" id="2705321"/>
    <lineage>
        <taxon>Bacteria</taxon>
        <taxon>Bacillati</taxon>
        <taxon>Cyanobacteriota</taxon>
        <taxon>Cyanophyceae</taxon>
        <taxon>Oscillatoriophycideae</taxon>
        <taxon>Oscillatoriales</taxon>
        <taxon>Microcoleaceae</taxon>
        <taxon>Microcoleus</taxon>
        <taxon>Microcoleus anatoxicus</taxon>
    </lineage>
</organism>
<evidence type="ECO:0000313" key="1">
    <source>
        <dbReference type="EMBL" id="MEK0185251.1"/>
    </source>
</evidence>
<name>A0ABU8YLU8_9CYAN</name>
<proteinExistence type="predicted"/>
<reference evidence="1 2" key="1">
    <citation type="journal article" date="2020" name="Harmful Algae">
        <title>Molecular and morphological characterization of a novel dihydroanatoxin-a producing Microcoleus species (cyanobacteria) from the Russian River, California, USA.</title>
        <authorList>
            <person name="Conklin K.Y."/>
            <person name="Stancheva R."/>
            <person name="Otten T.G."/>
            <person name="Fadness R."/>
            <person name="Boyer G.L."/>
            <person name="Read B."/>
            <person name="Zhang X."/>
            <person name="Sheath R.G."/>
        </authorList>
    </citation>
    <scope>NUCLEOTIDE SEQUENCE [LARGE SCALE GENOMIC DNA]</scope>
    <source>
        <strain evidence="1 2">PTRS2</strain>
    </source>
</reference>
<accession>A0ABU8YLU8</accession>